<dbReference type="Gene3D" id="1.20.1250.20">
    <property type="entry name" value="MFS general substrate transporter like domains"/>
    <property type="match status" value="1"/>
</dbReference>
<evidence type="ECO:0008006" key="4">
    <source>
        <dbReference type="Google" id="ProtNLM"/>
    </source>
</evidence>
<dbReference type="SUPFAM" id="SSF103473">
    <property type="entry name" value="MFS general substrate transporter"/>
    <property type="match status" value="1"/>
</dbReference>
<feature type="transmembrane region" description="Helical" evidence="1">
    <location>
        <begin position="84"/>
        <end position="105"/>
    </location>
</feature>
<protein>
    <recommendedName>
        <fullName evidence="4">MFS transporter</fullName>
    </recommendedName>
</protein>
<keyword evidence="1" id="KW-1133">Transmembrane helix</keyword>
<keyword evidence="1" id="KW-0812">Transmembrane</keyword>
<accession>A0AA37F9Y5</accession>
<comment type="caution">
    <text evidence="2">The sequence shown here is derived from an EMBL/GenBank/DDBJ whole genome shotgun (WGS) entry which is preliminary data.</text>
</comment>
<gene>
    <name evidence="2" type="ORF">GCM10007108_15890</name>
</gene>
<feature type="transmembrane region" description="Helical" evidence="1">
    <location>
        <begin position="238"/>
        <end position="256"/>
    </location>
</feature>
<evidence type="ECO:0000313" key="3">
    <source>
        <dbReference type="Proteomes" id="UP000632195"/>
    </source>
</evidence>
<evidence type="ECO:0000313" key="2">
    <source>
        <dbReference type="EMBL" id="GGM78523.1"/>
    </source>
</evidence>
<keyword evidence="1" id="KW-0472">Membrane</keyword>
<feature type="transmembrane region" description="Helical" evidence="1">
    <location>
        <begin position="337"/>
        <end position="355"/>
    </location>
</feature>
<dbReference type="Pfam" id="PF07690">
    <property type="entry name" value="MFS_1"/>
    <property type="match status" value="1"/>
</dbReference>
<proteinExistence type="predicted"/>
<feature type="transmembrane region" description="Helical" evidence="1">
    <location>
        <begin position="125"/>
        <end position="143"/>
    </location>
</feature>
<evidence type="ECO:0000256" key="1">
    <source>
        <dbReference type="SAM" id="Phobius"/>
    </source>
</evidence>
<feature type="transmembrane region" description="Helical" evidence="1">
    <location>
        <begin position="361"/>
        <end position="379"/>
    </location>
</feature>
<dbReference type="RefSeq" id="WP_188681714.1">
    <property type="nucleotide sequence ID" value="NZ_BMNY01000003.1"/>
</dbReference>
<feature type="transmembrane region" description="Helical" evidence="1">
    <location>
        <begin position="58"/>
        <end position="78"/>
    </location>
</feature>
<feature type="transmembrane region" description="Helical" evidence="1">
    <location>
        <begin position="203"/>
        <end position="226"/>
    </location>
</feature>
<reference evidence="2" key="1">
    <citation type="journal article" date="2014" name="Int. J. Syst. Evol. Microbiol.">
        <title>Complete genome sequence of Corynebacterium casei LMG S-19264T (=DSM 44701T), isolated from a smear-ripened cheese.</title>
        <authorList>
            <consortium name="US DOE Joint Genome Institute (JGI-PGF)"/>
            <person name="Walter F."/>
            <person name="Albersmeier A."/>
            <person name="Kalinowski J."/>
            <person name="Ruckert C."/>
        </authorList>
    </citation>
    <scope>NUCLEOTIDE SEQUENCE</scope>
    <source>
        <strain evidence="2">JCM 13583</strain>
    </source>
</reference>
<dbReference type="EMBL" id="BMNY01000003">
    <property type="protein sequence ID" value="GGM78523.1"/>
    <property type="molecule type" value="Genomic_DNA"/>
</dbReference>
<reference evidence="2" key="2">
    <citation type="submission" date="2022-09" db="EMBL/GenBank/DDBJ databases">
        <authorList>
            <person name="Sun Q."/>
            <person name="Ohkuma M."/>
        </authorList>
    </citation>
    <scope>NUCLEOTIDE SEQUENCE</scope>
    <source>
        <strain evidence="2">JCM 13583</strain>
    </source>
</reference>
<dbReference type="InterPro" id="IPR011701">
    <property type="entry name" value="MFS"/>
</dbReference>
<keyword evidence="3" id="KW-1185">Reference proteome</keyword>
<dbReference type="InterPro" id="IPR036259">
    <property type="entry name" value="MFS_trans_sf"/>
</dbReference>
<feature type="transmembrane region" description="Helical" evidence="1">
    <location>
        <begin position="29"/>
        <end position="46"/>
    </location>
</feature>
<dbReference type="Proteomes" id="UP000632195">
    <property type="component" value="Unassembled WGS sequence"/>
</dbReference>
<dbReference type="GO" id="GO:0022857">
    <property type="term" value="F:transmembrane transporter activity"/>
    <property type="evidence" value="ECO:0007669"/>
    <property type="project" value="InterPro"/>
</dbReference>
<name>A0AA37F9Y5_9ARCH</name>
<sequence length="394" mass="43062">MSIVAGMTIFSFSLYPLLSYFGIPIEYAALGLSIGQFAVIFTAMLTGRLIDAGHSYRLLTIGSFFYPAVFFAITLSAWRGLIPLVVVPVGCFLIVIAQNVFRASLNSFIAKVARNSNVGANYSRVYTLEVVGGIVAFALIIFLSSGRDLVLSFMATSAVMFASPLIAFTAFRSGHRAFVEESKGFTRTRFSENLRNLRRRSGFVAPSLTAKAIMSVTLYGFSYFYVLQAERMDIPLRLSVLFLLLSYVLGIPWARLGERFIDSHPGFGKMYVVLMALSDVFSYSLIYLAVEHGMVWLYLSSVLIGSVGPFVVSGALAYEAKAIGKENRGTYASIQKLVVGTTGLVTTLPLALVFQRSPQELWLIVAVLSVVAFLVTLAVPGPRALKERMGVSID</sequence>
<feature type="transmembrane region" description="Helical" evidence="1">
    <location>
        <begin position="296"/>
        <end position="317"/>
    </location>
</feature>
<organism evidence="2 3">
    <name type="scientific">Thermogymnomonas acidicola</name>
    <dbReference type="NCBI Taxonomy" id="399579"/>
    <lineage>
        <taxon>Archaea</taxon>
        <taxon>Methanobacteriati</taxon>
        <taxon>Thermoplasmatota</taxon>
        <taxon>Thermoplasmata</taxon>
        <taxon>Thermoplasmatales</taxon>
        <taxon>Thermogymnomonas</taxon>
    </lineage>
</organism>
<feature type="transmembrane region" description="Helical" evidence="1">
    <location>
        <begin position="149"/>
        <end position="171"/>
    </location>
</feature>
<dbReference type="AlphaFoldDB" id="A0AA37F9Y5"/>
<feature type="transmembrane region" description="Helical" evidence="1">
    <location>
        <begin position="268"/>
        <end position="290"/>
    </location>
</feature>